<accession>A0A382NHF0</accession>
<gene>
    <name evidence="1" type="ORF">METZ01_LOCUS311865</name>
</gene>
<name>A0A382NHF0_9ZZZZ</name>
<dbReference type="EMBL" id="UINC01099610">
    <property type="protein sequence ID" value="SVC59011.1"/>
    <property type="molecule type" value="Genomic_DNA"/>
</dbReference>
<organism evidence="1">
    <name type="scientific">marine metagenome</name>
    <dbReference type="NCBI Taxonomy" id="408172"/>
    <lineage>
        <taxon>unclassified sequences</taxon>
        <taxon>metagenomes</taxon>
        <taxon>ecological metagenomes</taxon>
    </lineage>
</organism>
<sequence length="33" mass="4035">MNERRITSVWLELPWLVTEAVSTMIAYKQKNYY</sequence>
<dbReference type="AlphaFoldDB" id="A0A382NHF0"/>
<proteinExistence type="predicted"/>
<evidence type="ECO:0000313" key="1">
    <source>
        <dbReference type="EMBL" id="SVC59011.1"/>
    </source>
</evidence>
<protein>
    <submittedName>
        <fullName evidence="1">Uncharacterized protein</fullName>
    </submittedName>
</protein>
<reference evidence="1" key="1">
    <citation type="submission" date="2018-05" db="EMBL/GenBank/DDBJ databases">
        <authorList>
            <person name="Lanie J.A."/>
            <person name="Ng W.-L."/>
            <person name="Kazmierczak K.M."/>
            <person name="Andrzejewski T.M."/>
            <person name="Davidsen T.M."/>
            <person name="Wayne K.J."/>
            <person name="Tettelin H."/>
            <person name="Glass J.I."/>
            <person name="Rusch D."/>
            <person name="Podicherti R."/>
            <person name="Tsui H.-C.T."/>
            <person name="Winkler M.E."/>
        </authorList>
    </citation>
    <scope>NUCLEOTIDE SEQUENCE</scope>
</reference>